<reference evidence="4 5" key="1">
    <citation type="submission" date="2024-09" db="EMBL/GenBank/DDBJ databases">
        <title>Chromosome-scale assembly of Riccia sorocarpa.</title>
        <authorList>
            <person name="Paukszto L."/>
        </authorList>
    </citation>
    <scope>NUCLEOTIDE SEQUENCE [LARGE SCALE GENOMIC DNA]</scope>
    <source>
        <strain evidence="4">LP-2024</strain>
        <tissue evidence="4">Aerial parts of the thallus</tissue>
    </source>
</reference>
<comment type="caution">
    <text evidence="4">The sequence shown here is derived from an EMBL/GenBank/DDBJ whole genome shotgun (WGS) entry which is preliminary data.</text>
</comment>
<dbReference type="InterPro" id="IPR000477">
    <property type="entry name" value="RT_dom"/>
</dbReference>
<keyword evidence="5" id="KW-1185">Reference proteome</keyword>
<dbReference type="EMBL" id="JBJQOH010000002">
    <property type="protein sequence ID" value="KAL3697642.1"/>
    <property type="molecule type" value="Genomic_DNA"/>
</dbReference>
<feature type="region of interest" description="Disordered" evidence="1">
    <location>
        <begin position="1177"/>
        <end position="1246"/>
    </location>
</feature>
<dbReference type="CDD" id="cd01650">
    <property type="entry name" value="RT_nLTR_like"/>
    <property type="match status" value="1"/>
</dbReference>
<dbReference type="InterPro" id="IPR026960">
    <property type="entry name" value="RVT-Znf"/>
</dbReference>
<evidence type="ECO:0000259" key="3">
    <source>
        <dbReference type="Pfam" id="PF13966"/>
    </source>
</evidence>
<feature type="compositionally biased region" description="Basic and acidic residues" evidence="1">
    <location>
        <begin position="1200"/>
        <end position="1220"/>
    </location>
</feature>
<name>A0ABD3I4D9_9MARC</name>
<evidence type="ECO:0000259" key="2">
    <source>
        <dbReference type="Pfam" id="PF00078"/>
    </source>
</evidence>
<feature type="compositionally biased region" description="Polar residues" evidence="1">
    <location>
        <begin position="1178"/>
        <end position="1195"/>
    </location>
</feature>
<feature type="compositionally biased region" description="Basic and acidic residues" evidence="1">
    <location>
        <begin position="1"/>
        <end position="15"/>
    </location>
</feature>
<evidence type="ECO:0000256" key="1">
    <source>
        <dbReference type="SAM" id="MobiDB-lite"/>
    </source>
</evidence>
<feature type="region of interest" description="Disordered" evidence="1">
    <location>
        <begin position="1"/>
        <end position="64"/>
    </location>
</feature>
<sequence>MTGAKHLQEDMEKRLSSIGAIAPQDSSGRKKLRNSDDPARADEHAGVATMSKGSSRSKPDARGLQKELKTQEFELERTLSLLAEGGKIIVDYRSNRWGGCALIVKPTYQVIDTGVRGTGQAAWAKVVTRKGIVGLLSVYAPHSDRERMELWQWIQNLVGEEQWIISGDLNMVESGEDTNCVSPILGGEEFFKWMELCQESNLSDCYILAGTRVGSRFTRFQVKGVGVEMSRLDMIYITANGEWVDYISRITHDSRTGISDHSPVIADLKLVETENVPAFRKSYVKLSVTDLQDEGTQAKAIAAWQNDPPTVTDPRVRWDLAWRRIKSVVKEARREKKQKEVSREDLEKILVDWRNRLELENSMDNREGFRVATEMLREKDEVEAKLWKQRSRAKWMTESDAPTKYFFSLWRANMKQEDIRALKLEDGSITECRGRIMREIGGFYKRLFQDEGESQADIAEHGEVLQLINKKVSPEENERLERIPTDEDLDECVASLAKDKPLGLDGISADVLRDLWGTAKTLCRSMIDTVWEKEELTPSAKKGVIKLLPKNEVRCELTNWRPITLLGITYKVVSRIIADRIKPLMLGLVSGQQTGFIPGRTIFDSILSLKLGEEWAAESGQEAIFLKLDFIKAYDRVRHSFLWDTLAEMGFGPKIICLIQGLMKEAETLVHQNDDTGLCLKATQNIFEEAKRIVERFERISGAQLNVAKSLIIPIGLETVPRWLFETGCRVATEGEVWTYLGTPTGLRVNEEQIESFILEKLAKKAATLKMRLVARILDGEKESWIEMAELLITAGFAKKKVNRGKERTAAEILLMETPSTMPESRTLKHILTGWKQGRGKLQPQLENAVIHNQTEVEKLITAVGGFAKQRDQVWTPTIRRLRTMRVKTIDDLKTGPLSRLITADKLGYLPDRWEVEGPSSEPITHIKGWVGRSSEDGSSITDKKLWKWPNEERDEDQFSWQRTNAEWREVIQKQYRLREKSNASWGVSWDTNKWEMLWKSLWQAPLFTRDKLWVWRVLNKGFFTMERAATMGMAEPICGRCKAATENVDHLFYMCSETKRQWEQLECLHNRATGSSIQSTSLLGLLEVSLRPENAAFAAATVLLLRQIWRRRCKQVYEGRTQSIPLEAVLQAADRMTVNLKRKFTSASKLKVLQNCHKTLTLMRWFLSRDRYGAVDSMNSPGQSSRNDGMTHSPNPEEDERRTDREDASDGRHPKERDVYPGATPIPLPTYNHSESDHPSTSPSRVFSVMQELHLLGFEEFVAPETNEETFTTVP</sequence>
<dbReference type="AlphaFoldDB" id="A0ABD3I4D9"/>
<accession>A0ABD3I4D9</accession>
<dbReference type="Pfam" id="PF00078">
    <property type="entry name" value="RVT_1"/>
    <property type="match status" value="1"/>
</dbReference>
<dbReference type="InterPro" id="IPR036691">
    <property type="entry name" value="Endo/exonu/phosph_ase_sf"/>
</dbReference>
<feature type="domain" description="Reverse transcriptase zinc-binding" evidence="3">
    <location>
        <begin position="986"/>
        <end position="1063"/>
    </location>
</feature>
<proteinExistence type="predicted"/>
<evidence type="ECO:0000313" key="5">
    <source>
        <dbReference type="Proteomes" id="UP001633002"/>
    </source>
</evidence>
<dbReference type="Pfam" id="PF13966">
    <property type="entry name" value="zf-RVT"/>
    <property type="match status" value="1"/>
</dbReference>
<gene>
    <name evidence="4" type="ORF">R1sor_011718</name>
</gene>
<feature type="domain" description="Reverse transcriptase" evidence="2">
    <location>
        <begin position="549"/>
        <end position="663"/>
    </location>
</feature>
<evidence type="ECO:0008006" key="6">
    <source>
        <dbReference type="Google" id="ProtNLM"/>
    </source>
</evidence>
<protein>
    <recommendedName>
        <fullName evidence="6">Reverse transcriptase domain-containing protein</fullName>
    </recommendedName>
</protein>
<evidence type="ECO:0000313" key="4">
    <source>
        <dbReference type="EMBL" id="KAL3697642.1"/>
    </source>
</evidence>
<dbReference type="Proteomes" id="UP001633002">
    <property type="component" value="Unassembled WGS sequence"/>
</dbReference>
<organism evidence="4 5">
    <name type="scientific">Riccia sorocarpa</name>
    <dbReference type="NCBI Taxonomy" id="122646"/>
    <lineage>
        <taxon>Eukaryota</taxon>
        <taxon>Viridiplantae</taxon>
        <taxon>Streptophyta</taxon>
        <taxon>Embryophyta</taxon>
        <taxon>Marchantiophyta</taxon>
        <taxon>Marchantiopsida</taxon>
        <taxon>Marchantiidae</taxon>
        <taxon>Marchantiales</taxon>
        <taxon>Ricciaceae</taxon>
        <taxon>Riccia</taxon>
    </lineage>
</organism>
<dbReference type="SUPFAM" id="SSF56219">
    <property type="entry name" value="DNase I-like"/>
    <property type="match status" value="1"/>
</dbReference>
<dbReference type="PANTHER" id="PTHR19446">
    <property type="entry name" value="REVERSE TRANSCRIPTASES"/>
    <property type="match status" value="1"/>
</dbReference>
<feature type="compositionally biased region" description="Basic and acidic residues" evidence="1">
    <location>
        <begin position="33"/>
        <end position="45"/>
    </location>
</feature>
<dbReference type="Gene3D" id="3.60.10.10">
    <property type="entry name" value="Endonuclease/exonuclease/phosphatase"/>
    <property type="match status" value="1"/>
</dbReference>